<keyword evidence="2" id="KW-1133">Transmembrane helix</keyword>
<dbReference type="EMBL" id="JAUDZG010000003">
    <property type="protein sequence ID" value="KAK3306888.1"/>
    <property type="molecule type" value="Genomic_DNA"/>
</dbReference>
<name>A0AAJ0M2U6_9PEZI</name>
<comment type="caution">
    <text evidence="3">The sequence shown here is derived from an EMBL/GenBank/DDBJ whole genome shotgun (WGS) entry which is preliminary data.</text>
</comment>
<keyword evidence="4" id="KW-1185">Reference proteome</keyword>
<reference evidence="3" key="1">
    <citation type="journal article" date="2023" name="Mol. Phylogenet. Evol.">
        <title>Genome-scale phylogeny and comparative genomics of the fungal order Sordariales.</title>
        <authorList>
            <person name="Hensen N."/>
            <person name="Bonometti L."/>
            <person name="Westerberg I."/>
            <person name="Brannstrom I.O."/>
            <person name="Guillou S."/>
            <person name="Cros-Aarteil S."/>
            <person name="Calhoun S."/>
            <person name="Haridas S."/>
            <person name="Kuo A."/>
            <person name="Mondo S."/>
            <person name="Pangilinan J."/>
            <person name="Riley R."/>
            <person name="LaButti K."/>
            <person name="Andreopoulos B."/>
            <person name="Lipzen A."/>
            <person name="Chen C."/>
            <person name="Yan M."/>
            <person name="Daum C."/>
            <person name="Ng V."/>
            <person name="Clum A."/>
            <person name="Steindorff A."/>
            <person name="Ohm R.A."/>
            <person name="Martin F."/>
            <person name="Silar P."/>
            <person name="Natvig D.O."/>
            <person name="Lalanne C."/>
            <person name="Gautier V."/>
            <person name="Ament-Velasquez S.L."/>
            <person name="Kruys A."/>
            <person name="Hutchinson M.I."/>
            <person name="Powell A.J."/>
            <person name="Barry K."/>
            <person name="Miller A.N."/>
            <person name="Grigoriev I.V."/>
            <person name="Debuchy R."/>
            <person name="Gladieux P."/>
            <person name="Hiltunen Thoren M."/>
            <person name="Johannesson H."/>
        </authorList>
    </citation>
    <scope>NUCLEOTIDE SEQUENCE</scope>
    <source>
        <strain evidence="3">CBS 333.67</strain>
    </source>
</reference>
<feature type="region of interest" description="Disordered" evidence="1">
    <location>
        <begin position="42"/>
        <end position="79"/>
    </location>
</feature>
<evidence type="ECO:0000256" key="1">
    <source>
        <dbReference type="SAM" id="MobiDB-lite"/>
    </source>
</evidence>
<protein>
    <submittedName>
        <fullName evidence="3">Uncharacterized protein</fullName>
    </submittedName>
</protein>
<feature type="compositionally biased region" description="Low complexity" evidence="1">
    <location>
        <begin position="48"/>
        <end position="59"/>
    </location>
</feature>
<feature type="compositionally biased region" description="Gly residues" evidence="1">
    <location>
        <begin position="60"/>
        <end position="71"/>
    </location>
</feature>
<proteinExistence type="predicted"/>
<feature type="transmembrane region" description="Helical" evidence="2">
    <location>
        <begin position="86"/>
        <end position="103"/>
    </location>
</feature>
<dbReference type="Proteomes" id="UP001273166">
    <property type="component" value="Unassembled WGS sequence"/>
</dbReference>
<accession>A0AAJ0M2U6</accession>
<evidence type="ECO:0000313" key="4">
    <source>
        <dbReference type="Proteomes" id="UP001273166"/>
    </source>
</evidence>
<evidence type="ECO:0000256" key="2">
    <source>
        <dbReference type="SAM" id="Phobius"/>
    </source>
</evidence>
<dbReference type="AlphaFoldDB" id="A0AAJ0M2U6"/>
<organism evidence="3 4">
    <name type="scientific">Chaetomium strumarium</name>
    <dbReference type="NCBI Taxonomy" id="1170767"/>
    <lineage>
        <taxon>Eukaryota</taxon>
        <taxon>Fungi</taxon>
        <taxon>Dikarya</taxon>
        <taxon>Ascomycota</taxon>
        <taxon>Pezizomycotina</taxon>
        <taxon>Sordariomycetes</taxon>
        <taxon>Sordariomycetidae</taxon>
        <taxon>Sordariales</taxon>
        <taxon>Chaetomiaceae</taxon>
        <taxon>Chaetomium</taxon>
    </lineage>
</organism>
<dbReference type="GeneID" id="87887872"/>
<evidence type="ECO:0000313" key="3">
    <source>
        <dbReference type="EMBL" id="KAK3306888.1"/>
    </source>
</evidence>
<sequence>MLTTTALHTVGGETVTVAPTGVEVGSLTMRYPFGPTTVITPTPGPGAAGASGALATSTGGVAGGGSGGGSRQDGEEEDAAGAVRPWLVGVIWAVGVAVGVGLML</sequence>
<dbReference type="RefSeq" id="XP_062722668.1">
    <property type="nucleotide sequence ID" value="XM_062869043.1"/>
</dbReference>
<gene>
    <name evidence="3" type="ORF">B0T15DRAFT_528512</name>
</gene>
<reference evidence="3" key="2">
    <citation type="submission" date="2023-06" db="EMBL/GenBank/DDBJ databases">
        <authorList>
            <consortium name="Lawrence Berkeley National Laboratory"/>
            <person name="Mondo S.J."/>
            <person name="Hensen N."/>
            <person name="Bonometti L."/>
            <person name="Westerberg I."/>
            <person name="Brannstrom I.O."/>
            <person name="Guillou S."/>
            <person name="Cros-Aarteil S."/>
            <person name="Calhoun S."/>
            <person name="Haridas S."/>
            <person name="Kuo A."/>
            <person name="Pangilinan J."/>
            <person name="Riley R."/>
            <person name="Labutti K."/>
            <person name="Andreopoulos B."/>
            <person name="Lipzen A."/>
            <person name="Chen C."/>
            <person name="Yanf M."/>
            <person name="Daum C."/>
            <person name="Ng V."/>
            <person name="Clum A."/>
            <person name="Steindorff A."/>
            <person name="Ohm R."/>
            <person name="Martin F."/>
            <person name="Silar P."/>
            <person name="Natvig D."/>
            <person name="Lalanne C."/>
            <person name="Gautier V."/>
            <person name="Ament-Velasquez S.L."/>
            <person name="Kruys A."/>
            <person name="Hutchinson M.I."/>
            <person name="Powell A.J."/>
            <person name="Barry K."/>
            <person name="Miller A.N."/>
            <person name="Grigoriev I.V."/>
            <person name="Debuchy R."/>
            <person name="Gladieux P."/>
            <person name="Thoren M.H."/>
            <person name="Johannesson H."/>
        </authorList>
    </citation>
    <scope>NUCLEOTIDE SEQUENCE</scope>
    <source>
        <strain evidence="3">CBS 333.67</strain>
    </source>
</reference>
<keyword evidence="2" id="KW-0472">Membrane</keyword>
<keyword evidence="2" id="KW-0812">Transmembrane</keyword>